<proteinExistence type="predicted"/>
<evidence type="ECO:0000313" key="1">
    <source>
        <dbReference type="EMBL" id="RYM34980.1"/>
    </source>
</evidence>
<dbReference type="OrthoDB" id="101302at2"/>
<organism evidence="1 2">
    <name type="scientific">Brumimicrobium glaciale</name>
    <dbReference type="NCBI Taxonomy" id="200475"/>
    <lineage>
        <taxon>Bacteria</taxon>
        <taxon>Pseudomonadati</taxon>
        <taxon>Bacteroidota</taxon>
        <taxon>Flavobacteriia</taxon>
        <taxon>Flavobacteriales</taxon>
        <taxon>Crocinitomicaceae</taxon>
        <taxon>Brumimicrobium</taxon>
    </lineage>
</organism>
<name>A0A4Q4KPM6_9FLAO</name>
<dbReference type="EMBL" id="SETE01000002">
    <property type="protein sequence ID" value="RYM34980.1"/>
    <property type="molecule type" value="Genomic_DNA"/>
</dbReference>
<dbReference type="InterPro" id="IPR013467">
    <property type="entry name" value="HNH78-like"/>
</dbReference>
<reference evidence="1 2" key="1">
    <citation type="submission" date="2019-02" db="EMBL/GenBank/DDBJ databases">
        <title>Genome sequence of the sea-ice species Brumimicrobium glaciale.</title>
        <authorList>
            <person name="Bowman J.P."/>
        </authorList>
    </citation>
    <scope>NUCLEOTIDE SEQUENCE [LARGE SCALE GENOMIC DNA]</scope>
    <source>
        <strain evidence="1 2">IC156</strain>
    </source>
</reference>
<dbReference type="NCBIfam" id="TIGR02646">
    <property type="entry name" value="retron system putative HNH endonuclease"/>
    <property type="match status" value="1"/>
</dbReference>
<keyword evidence="2" id="KW-1185">Reference proteome</keyword>
<comment type="caution">
    <text evidence="1">The sequence shown here is derived from an EMBL/GenBank/DDBJ whole genome shotgun (WGS) entry which is preliminary data.</text>
</comment>
<evidence type="ECO:0000313" key="2">
    <source>
        <dbReference type="Proteomes" id="UP000293952"/>
    </source>
</evidence>
<sequence>MRQIINRAEPMSFVFWLKKNKNKEWSDFSGSFAYHELREYMITIQEKMCCYCEISLNTNKEAHLEHLKSRHNYPIERFNFDNIYASCQFNDSCGHFKGHANYNKMVLPDSVCDQRFTYTNNGLIIPSVSGDTAAINTIESLNLNCKRLKNARQDIIRIIEDINDTALVDEYLMNCVEWVNGFYTVIEYAKVEG</sequence>
<dbReference type="RefSeq" id="WP_130092988.1">
    <property type="nucleotide sequence ID" value="NZ_SETE01000002.1"/>
</dbReference>
<dbReference type="AlphaFoldDB" id="A0A4Q4KPM6"/>
<protein>
    <submittedName>
        <fullName evidence="1">TIGR02646 family protein</fullName>
    </submittedName>
</protein>
<accession>A0A4Q4KPM6</accession>
<gene>
    <name evidence="1" type="ORF">ERX46_06290</name>
</gene>
<dbReference type="Proteomes" id="UP000293952">
    <property type="component" value="Unassembled WGS sequence"/>
</dbReference>